<dbReference type="RefSeq" id="WP_206709098.1">
    <property type="nucleotide sequence ID" value="NZ_CP059066.1"/>
</dbReference>
<evidence type="ECO:0000256" key="1">
    <source>
        <dbReference type="ARBA" id="ARBA00022741"/>
    </source>
</evidence>
<protein>
    <submittedName>
        <fullName evidence="5">KipI antagonist</fullName>
    </submittedName>
</protein>
<dbReference type="GO" id="GO:0005524">
    <property type="term" value="F:ATP binding"/>
    <property type="evidence" value="ECO:0007669"/>
    <property type="project" value="UniProtKB-KW"/>
</dbReference>
<dbReference type="PANTHER" id="PTHR43309">
    <property type="entry name" value="5-OXOPROLINASE SUBUNIT C"/>
    <property type="match status" value="1"/>
</dbReference>
<keyword evidence="1" id="KW-0547">Nucleotide-binding</keyword>
<dbReference type="PANTHER" id="PTHR43309:SF5">
    <property type="entry name" value="5-OXOPROLINASE SUBUNIT C"/>
    <property type="match status" value="1"/>
</dbReference>
<dbReference type="SMART" id="SM00797">
    <property type="entry name" value="AHS2"/>
    <property type="match status" value="1"/>
</dbReference>
<accession>A0A8A0RN01</accession>
<dbReference type="SUPFAM" id="SSF50891">
    <property type="entry name" value="Cyclophilin-like"/>
    <property type="match status" value="1"/>
</dbReference>
<evidence type="ECO:0000256" key="2">
    <source>
        <dbReference type="ARBA" id="ARBA00022801"/>
    </source>
</evidence>
<dbReference type="KEGG" id="kme:H0A61_01250"/>
<dbReference type="NCBIfam" id="TIGR00724">
    <property type="entry name" value="urea_amlyse_rel"/>
    <property type="match status" value="1"/>
</dbReference>
<evidence type="ECO:0000256" key="3">
    <source>
        <dbReference type="ARBA" id="ARBA00022840"/>
    </source>
</evidence>
<dbReference type="Proteomes" id="UP000662904">
    <property type="component" value="Chromosome"/>
</dbReference>
<evidence type="ECO:0000313" key="5">
    <source>
        <dbReference type="EMBL" id="QSQ08899.1"/>
    </source>
</evidence>
<dbReference type="Gene3D" id="2.40.100.10">
    <property type="entry name" value="Cyclophilin-like"/>
    <property type="match status" value="1"/>
</dbReference>
<dbReference type="AlphaFoldDB" id="A0A8A0RN01"/>
<sequence>MGIIKVNNPGLLTTVQDMGRYGYQKFGMPTAGAADPFAYRVANLLVGNTGNSSVLEMTYIGPELHFITEAVIAITGANMNPVLDGVPIPMWETVTVPQNSILKFERALQGFRSYLAVRGGIDVPLVMGSRSTYLRGKIGGYKGRKLQKGDEIKFLDMGDKFKSFIKKRLPKALIPDYKPFRELRVILGPQDDYFLEESINTFFSAAYTLTGEIDRMGCRLEGPPLKHKKGADIISDGIPLGGIQVPGHGKPIIMLCDRQTTGGYAKIATVISADIPFAAQLKPGDEVKFKEVSLQEAYRIIEEQEEAIKSIETVRAESRYFKVRVNNRDYFVEFEELK</sequence>
<dbReference type="InterPro" id="IPR029000">
    <property type="entry name" value="Cyclophilin-like_dom_sf"/>
</dbReference>
<evidence type="ECO:0000259" key="4">
    <source>
        <dbReference type="SMART" id="SM00797"/>
    </source>
</evidence>
<dbReference type="GO" id="GO:0016787">
    <property type="term" value="F:hydrolase activity"/>
    <property type="evidence" value="ECO:0007669"/>
    <property type="project" value="UniProtKB-KW"/>
</dbReference>
<gene>
    <name evidence="5" type="primary">kipA</name>
    <name evidence="5" type="ORF">H0A61_01250</name>
</gene>
<dbReference type="InterPro" id="IPR052708">
    <property type="entry name" value="PxpC"/>
</dbReference>
<keyword evidence="2" id="KW-0378">Hydrolase</keyword>
<keyword evidence="6" id="KW-1185">Reference proteome</keyword>
<reference evidence="5" key="1">
    <citation type="submission" date="2020-07" db="EMBL/GenBank/DDBJ databases">
        <title>Koleobacter methoxysyntrophicus gen. nov., sp. nov., a novel anaerobic bacterium isolated from deep subsurface oil field and proposal of Koleobacterales ord. nov. in the phylum Firmicutes.</title>
        <authorList>
            <person name="Sakamoto S."/>
            <person name="Tamaki H."/>
        </authorList>
    </citation>
    <scope>NUCLEOTIDE SEQUENCE</scope>
    <source>
        <strain evidence="5">NRmbB1</strain>
    </source>
</reference>
<dbReference type="InterPro" id="IPR003778">
    <property type="entry name" value="CT_A_B"/>
</dbReference>
<evidence type="ECO:0000313" key="6">
    <source>
        <dbReference type="Proteomes" id="UP000662904"/>
    </source>
</evidence>
<dbReference type="EMBL" id="CP059066">
    <property type="protein sequence ID" value="QSQ08899.1"/>
    <property type="molecule type" value="Genomic_DNA"/>
</dbReference>
<organism evidence="5 6">
    <name type="scientific">Koleobacter methoxysyntrophicus</name>
    <dbReference type="NCBI Taxonomy" id="2751313"/>
    <lineage>
        <taxon>Bacteria</taxon>
        <taxon>Bacillati</taxon>
        <taxon>Bacillota</taxon>
        <taxon>Clostridia</taxon>
        <taxon>Koleobacterales</taxon>
        <taxon>Koleobacteraceae</taxon>
        <taxon>Koleobacter</taxon>
    </lineage>
</organism>
<feature type="domain" description="Carboxyltransferase" evidence="4">
    <location>
        <begin position="25"/>
        <end position="307"/>
    </location>
</feature>
<keyword evidence="3" id="KW-0067">ATP-binding</keyword>
<name>A0A8A0RN01_9FIRM</name>
<proteinExistence type="predicted"/>
<dbReference type="Pfam" id="PF02626">
    <property type="entry name" value="CT_A_B"/>
    <property type="match status" value="1"/>
</dbReference>